<name>A0A0A8YT32_ARUDO</name>
<dbReference type="SUPFAM" id="SSF56672">
    <property type="entry name" value="DNA/RNA polymerases"/>
    <property type="match status" value="1"/>
</dbReference>
<dbReference type="Pfam" id="PF00078">
    <property type="entry name" value="RVT_1"/>
    <property type="match status" value="1"/>
</dbReference>
<feature type="domain" description="Reverse transcriptase" evidence="1">
    <location>
        <begin position="34"/>
        <end position="171"/>
    </location>
</feature>
<dbReference type="InterPro" id="IPR043502">
    <property type="entry name" value="DNA/RNA_pol_sf"/>
</dbReference>
<evidence type="ECO:0000313" key="2">
    <source>
        <dbReference type="EMBL" id="JAD29736.1"/>
    </source>
</evidence>
<dbReference type="EMBL" id="GBRH01268159">
    <property type="protein sequence ID" value="JAD29736.1"/>
    <property type="molecule type" value="Transcribed_RNA"/>
</dbReference>
<protein>
    <recommendedName>
        <fullName evidence="1">Reverse transcriptase domain-containing protein</fullName>
    </recommendedName>
</protein>
<proteinExistence type="predicted"/>
<dbReference type="PANTHER" id="PTHR19446">
    <property type="entry name" value="REVERSE TRANSCRIPTASES"/>
    <property type="match status" value="1"/>
</dbReference>
<dbReference type="InterPro" id="IPR000477">
    <property type="entry name" value="RT_dom"/>
</dbReference>
<dbReference type="CDD" id="cd01650">
    <property type="entry name" value="RT_nLTR_like"/>
    <property type="match status" value="1"/>
</dbReference>
<organism evidence="2">
    <name type="scientific">Arundo donax</name>
    <name type="common">Giant reed</name>
    <name type="synonym">Donax arundinaceus</name>
    <dbReference type="NCBI Taxonomy" id="35708"/>
    <lineage>
        <taxon>Eukaryota</taxon>
        <taxon>Viridiplantae</taxon>
        <taxon>Streptophyta</taxon>
        <taxon>Embryophyta</taxon>
        <taxon>Tracheophyta</taxon>
        <taxon>Spermatophyta</taxon>
        <taxon>Magnoliopsida</taxon>
        <taxon>Liliopsida</taxon>
        <taxon>Poales</taxon>
        <taxon>Poaceae</taxon>
        <taxon>PACMAD clade</taxon>
        <taxon>Arundinoideae</taxon>
        <taxon>Arundineae</taxon>
        <taxon>Arundo</taxon>
    </lineage>
</organism>
<accession>A0A0A8YT32</accession>
<evidence type="ECO:0000259" key="1">
    <source>
        <dbReference type="Pfam" id="PF00078"/>
    </source>
</evidence>
<reference evidence="2" key="2">
    <citation type="journal article" date="2015" name="Data Brief">
        <title>Shoot transcriptome of the giant reed, Arundo donax.</title>
        <authorList>
            <person name="Barrero R.A."/>
            <person name="Guerrero F.D."/>
            <person name="Moolhuijzen P."/>
            <person name="Goolsby J.A."/>
            <person name="Tidwell J."/>
            <person name="Bellgard S.E."/>
            <person name="Bellgard M.I."/>
        </authorList>
    </citation>
    <scope>NUCLEOTIDE SEQUENCE</scope>
    <source>
        <tissue evidence="2">Shoot tissue taken approximately 20 cm above the soil surface</tissue>
    </source>
</reference>
<reference evidence="2" key="1">
    <citation type="submission" date="2014-09" db="EMBL/GenBank/DDBJ databases">
        <authorList>
            <person name="Magalhaes I.L.F."/>
            <person name="Oliveira U."/>
            <person name="Santos F.R."/>
            <person name="Vidigal T.H.D.A."/>
            <person name="Brescovit A.D."/>
            <person name="Santos A.J."/>
        </authorList>
    </citation>
    <scope>NUCLEOTIDE SEQUENCE</scope>
    <source>
        <tissue evidence="2">Shoot tissue taken approximately 20 cm above the soil surface</tissue>
    </source>
</reference>
<dbReference type="AlphaFoldDB" id="A0A0A8YT32"/>
<sequence length="173" mass="20400">MMFQQFYVGQLDVSRLNYGIFTLLPKVVEATRIQQFRPICLLICIYKWITKVLTIRIEPYMKKLTNKCQNAFIKGRNIMDGVLSLHEILHDTKQRKQTGIILKLDFEKVYDKVNWDFLFQCIDLRGFSPLWKQWLRQVVCNGTLSVKLNDQTSSYFTSHKGVRQGNPLSPFFL</sequence>